<dbReference type="EMBL" id="JACSQP010000002">
    <property type="protein sequence ID" value="MBD7956852.1"/>
    <property type="molecule type" value="Genomic_DNA"/>
</dbReference>
<dbReference type="RefSeq" id="WP_191717859.1">
    <property type="nucleotide sequence ID" value="NZ_JACSQP010000002.1"/>
</dbReference>
<dbReference type="NCBIfam" id="NF006119">
    <property type="entry name" value="PRK08264.1-5"/>
    <property type="match status" value="1"/>
</dbReference>
<sequence length="236" mass="24300">MVTIDNSVVLVTGANGGLGTEFVRQALSSGASRVYAAARNPREWDDSRVIPLVLDVTDPASIAAAATAAGDVTILVNNAGLYRGQSLIDGPEDELRQSMETNLFGPVAMTRAFAPALRAAESAGVVNVASVISWLPTANSYSVSKAALSSATNVLRLDLAASGVHVLGAYLAYTRTPMTQGMTGQLNEPADVVRDIYEGLSNGADEVLADEISRQVRAGLSAPIADLLAAVSGNAG</sequence>
<proteinExistence type="inferred from homology"/>
<dbReference type="Proteomes" id="UP000648352">
    <property type="component" value="Unassembled WGS sequence"/>
</dbReference>
<name>A0ABR8S055_9MICO</name>
<comment type="caution">
    <text evidence="4">The sequence shown here is derived from an EMBL/GenBank/DDBJ whole genome shotgun (WGS) entry which is preliminary data.</text>
</comment>
<dbReference type="Gene3D" id="3.40.50.720">
    <property type="entry name" value="NAD(P)-binding Rossmann-like Domain"/>
    <property type="match status" value="1"/>
</dbReference>
<evidence type="ECO:0000256" key="2">
    <source>
        <dbReference type="ARBA" id="ARBA00023002"/>
    </source>
</evidence>
<dbReference type="SUPFAM" id="SSF51735">
    <property type="entry name" value="NAD(P)-binding Rossmann-fold domains"/>
    <property type="match status" value="1"/>
</dbReference>
<evidence type="ECO:0000256" key="3">
    <source>
        <dbReference type="RuleBase" id="RU000363"/>
    </source>
</evidence>
<dbReference type="InterPro" id="IPR036291">
    <property type="entry name" value="NAD(P)-bd_dom_sf"/>
</dbReference>
<dbReference type="PRINTS" id="PR00080">
    <property type="entry name" value="SDRFAMILY"/>
</dbReference>
<evidence type="ECO:0000313" key="5">
    <source>
        <dbReference type="Proteomes" id="UP000648352"/>
    </source>
</evidence>
<organism evidence="4 5">
    <name type="scientific">Microbacterium pullorum</name>
    <dbReference type="NCBI Taxonomy" id="2762236"/>
    <lineage>
        <taxon>Bacteria</taxon>
        <taxon>Bacillati</taxon>
        <taxon>Actinomycetota</taxon>
        <taxon>Actinomycetes</taxon>
        <taxon>Micrococcales</taxon>
        <taxon>Microbacteriaceae</taxon>
        <taxon>Microbacterium</taxon>
    </lineage>
</organism>
<keyword evidence="5" id="KW-1185">Reference proteome</keyword>
<gene>
    <name evidence="4" type="ORF">H9651_04325</name>
</gene>
<dbReference type="PRINTS" id="PR00081">
    <property type="entry name" value="GDHRDH"/>
</dbReference>
<accession>A0ABR8S055</accession>
<evidence type="ECO:0000313" key="4">
    <source>
        <dbReference type="EMBL" id="MBD7956852.1"/>
    </source>
</evidence>
<evidence type="ECO:0000256" key="1">
    <source>
        <dbReference type="ARBA" id="ARBA00006484"/>
    </source>
</evidence>
<dbReference type="Pfam" id="PF00106">
    <property type="entry name" value="adh_short"/>
    <property type="match status" value="1"/>
</dbReference>
<comment type="similarity">
    <text evidence="1 3">Belongs to the short-chain dehydrogenases/reductases (SDR) family.</text>
</comment>
<dbReference type="InterPro" id="IPR002347">
    <property type="entry name" value="SDR_fam"/>
</dbReference>
<keyword evidence="2" id="KW-0560">Oxidoreductase</keyword>
<reference evidence="4 5" key="1">
    <citation type="submission" date="2020-08" db="EMBL/GenBank/DDBJ databases">
        <title>A Genomic Blueprint of the Chicken Gut Microbiome.</title>
        <authorList>
            <person name="Gilroy R."/>
            <person name="Ravi A."/>
            <person name="Getino M."/>
            <person name="Pursley I."/>
            <person name="Horton D.L."/>
            <person name="Alikhan N.-F."/>
            <person name="Baker D."/>
            <person name="Gharbi K."/>
            <person name="Hall N."/>
            <person name="Watson M."/>
            <person name="Adriaenssens E.M."/>
            <person name="Foster-Nyarko E."/>
            <person name="Jarju S."/>
            <person name="Secka A."/>
            <person name="Antonio M."/>
            <person name="Oren A."/>
            <person name="Chaudhuri R."/>
            <person name="La Ragione R.M."/>
            <person name="Hildebrand F."/>
            <person name="Pallen M.J."/>
        </authorList>
    </citation>
    <scope>NUCLEOTIDE SEQUENCE [LARGE SCALE GENOMIC DNA]</scope>
    <source>
        <strain evidence="4 5">Sa4CUA7</strain>
    </source>
</reference>
<protein>
    <submittedName>
        <fullName evidence="4">SDR family oxidoreductase</fullName>
    </submittedName>
</protein>
<dbReference type="PANTHER" id="PTHR44169:SF6">
    <property type="entry name" value="NADPH-DEPENDENT 1-ACYLDIHYDROXYACETONE PHOSPHATE REDUCTASE"/>
    <property type="match status" value="1"/>
</dbReference>
<dbReference type="PANTHER" id="PTHR44169">
    <property type="entry name" value="NADPH-DEPENDENT 1-ACYLDIHYDROXYACETONE PHOSPHATE REDUCTASE"/>
    <property type="match status" value="1"/>
</dbReference>